<protein>
    <submittedName>
        <fullName evidence="1">Uncharacterized protein</fullName>
    </submittedName>
</protein>
<name>A0A0L8I266_OCTBM</name>
<organism evidence="1">
    <name type="scientific">Octopus bimaculoides</name>
    <name type="common">California two-spotted octopus</name>
    <dbReference type="NCBI Taxonomy" id="37653"/>
    <lineage>
        <taxon>Eukaryota</taxon>
        <taxon>Metazoa</taxon>
        <taxon>Spiralia</taxon>
        <taxon>Lophotrochozoa</taxon>
        <taxon>Mollusca</taxon>
        <taxon>Cephalopoda</taxon>
        <taxon>Coleoidea</taxon>
        <taxon>Octopodiformes</taxon>
        <taxon>Octopoda</taxon>
        <taxon>Incirrata</taxon>
        <taxon>Octopodidae</taxon>
        <taxon>Octopus</taxon>
    </lineage>
</organism>
<evidence type="ECO:0000313" key="1">
    <source>
        <dbReference type="EMBL" id="KOF95536.1"/>
    </source>
</evidence>
<dbReference type="EMBL" id="KQ416719">
    <property type="protein sequence ID" value="KOF95536.1"/>
    <property type="molecule type" value="Genomic_DNA"/>
</dbReference>
<reference evidence="1" key="1">
    <citation type="submission" date="2015-07" db="EMBL/GenBank/DDBJ databases">
        <title>MeaNS - Measles Nucleotide Surveillance Program.</title>
        <authorList>
            <person name="Tran T."/>
            <person name="Druce J."/>
        </authorList>
    </citation>
    <scope>NUCLEOTIDE SEQUENCE</scope>
    <source>
        <strain evidence="1">UCB-OBI-ISO-001</strain>
        <tissue evidence="1">Gonad</tissue>
    </source>
</reference>
<dbReference type="AlphaFoldDB" id="A0A0L8I266"/>
<accession>A0A0L8I266</accession>
<proteinExistence type="predicted"/>
<gene>
    <name evidence="1" type="ORF">OCBIM_22038007mg</name>
</gene>
<sequence length="78" mass="9063">MTASKNRLGFFKIKSGVTASLRRYLIQCTEVVTMTKYCHCYLLVNIQPIFNDYVAGLLERVPLQLSIPNLSHHLWIFF</sequence>